<comment type="caution">
    <text evidence="3">The sequence shown here is derived from an EMBL/GenBank/DDBJ whole genome shotgun (WGS) entry which is preliminary data.</text>
</comment>
<feature type="domain" description="Guanylate cyclase" evidence="2">
    <location>
        <begin position="499"/>
        <end position="631"/>
    </location>
</feature>
<keyword evidence="1" id="KW-0812">Transmembrane</keyword>
<keyword evidence="1" id="KW-0472">Membrane</keyword>
<feature type="transmembrane region" description="Helical" evidence="1">
    <location>
        <begin position="32"/>
        <end position="54"/>
    </location>
</feature>
<dbReference type="Proteomes" id="UP001556196">
    <property type="component" value="Unassembled WGS sequence"/>
</dbReference>
<dbReference type="CDD" id="cd07302">
    <property type="entry name" value="CHD"/>
    <property type="match status" value="1"/>
</dbReference>
<dbReference type="PANTHER" id="PTHR43081">
    <property type="entry name" value="ADENYLATE CYCLASE, TERMINAL-DIFFERENTIATION SPECIFIC-RELATED"/>
    <property type="match status" value="1"/>
</dbReference>
<evidence type="ECO:0000256" key="1">
    <source>
        <dbReference type="SAM" id="Phobius"/>
    </source>
</evidence>
<dbReference type="Gene3D" id="3.30.450.20">
    <property type="entry name" value="PAS domain"/>
    <property type="match status" value="2"/>
</dbReference>
<dbReference type="SUPFAM" id="SSF55073">
    <property type="entry name" value="Nucleotide cyclase"/>
    <property type="match status" value="1"/>
</dbReference>
<dbReference type="InterPro" id="IPR029787">
    <property type="entry name" value="Nucleotide_cyclase"/>
</dbReference>
<accession>A0ABV3R4X7</accession>
<proteinExistence type="predicted"/>
<dbReference type="InterPro" id="IPR001054">
    <property type="entry name" value="A/G_cyclase"/>
</dbReference>
<dbReference type="EMBL" id="JBFOCI010000008">
    <property type="protein sequence ID" value="MEW9808379.1"/>
    <property type="molecule type" value="Genomic_DNA"/>
</dbReference>
<dbReference type="Pfam" id="PF00211">
    <property type="entry name" value="Guanylate_cyc"/>
    <property type="match status" value="1"/>
</dbReference>
<dbReference type="SMART" id="SM00044">
    <property type="entry name" value="CYCc"/>
    <property type="match status" value="1"/>
</dbReference>
<keyword evidence="4" id="KW-1185">Reference proteome</keyword>
<keyword evidence="1" id="KW-1133">Transmembrane helix</keyword>
<dbReference type="InterPro" id="IPR029151">
    <property type="entry name" value="Sensor-like_sf"/>
</dbReference>
<dbReference type="PANTHER" id="PTHR43081:SF1">
    <property type="entry name" value="ADENYLATE CYCLASE, TERMINAL-DIFFERENTIATION SPECIFIC"/>
    <property type="match status" value="1"/>
</dbReference>
<protein>
    <submittedName>
        <fullName evidence="3">Adenylate/guanylate cyclase domain-containing protein</fullName>
    </submittedName>
</protein>
<name>A0ABV3R4X7_9HYPH</name>
<evidence type="ECO:0000313" key="3">
    <source>
        <dbReference type="EMBL" id="MEW9808379.1"/>
    </source>
</evidence>
<evidence type="ECO:0000313" key="4">
    <source>
        <dbReference type="Proteomes" id="UP001556196"/>
    </source>
</evidence>
<gene>
    <name evidence="3" type="ORF">ABUE31_20505</name>
</gene>
<sequence>MDRQDKTTSRPVASHDDAGEQRVLRWAKPLRVHLSVIIVLLLVAISVPLMWLTFYEGRRSALESAEQQIKLLSRGTIDLYETVFQDGHNLITTGAVLPSLATEPPADLDIKREFLVRALRGSSHLDAVYIGYPSGAFFHILRADSSKRWRDAVSAPAAATYGMRVVLRAADGAALSTWHFLDAEGRLIGSGTARESDYDPRRRPWYRAAIRADGPISTAPYSSASTSSLTLTLAASTLADRTVVIGADVLLETISRMMEEHAVSEHSVGYVFDGDGKLIVHSDPEAMAALLTDLPARSALAANDDPVLTAGIVGEVLARASSGGSAALSDPVLAAAQAMLDTTPDTGVGRSSVFEVDTVPWLARFSSFGSAHLLDGYRIVIAAPVADFTAANVELLRKTLAIAAVLVIAGIITAIMVSRRISRALVALAIDAAQIGNLDFDNWKVANSLISEINMLARALSSARNAIRTFAVYVPRELVRRIVASGQAAAGAAERREVTVLFTDIRDFTTISEQHSPEEVVDLLGVYFETMNRVVERHGGVIVQYLGDSIYAMWNAPTENPDHVAAGCRCVVELKAEIDRLNAANLAAGRPELITRFGIHTGIAVVGSVGAEDRRQYTAMGDTVNVASRLEGMNKEFGTTILASAAVRERAGPGIDFRPLGAATAKGRHAQIEVFEVTAPASAA</sequence>
<evidence type="ECO:0000259" key="2">
    <source>
        <dbReference type="PROSITE" id="PS50125"/>
    </source>
</evidence>
<dbReference type="InterPro" id="IPR050697">
    <property type="entry name" value="Adenylyl/Guanylyl_Cyclase_3/4"/>
</dbReference>
<organism evidence="3 4">
    <name type="scientific">Mesorhizobium marinum</name>
    <dbReference type="NCBI Taxonomy" id="3228790"/>
    <lineage>
        <taxon>Bacteria</taxon>
        <taxon>Pseudomonadati</taxon>
        <taxon>Pseudomonadota</taxon>
        <taxon>Alphaproteobacteria</taxon>
        <taxon>Hyphomicrobiales</taxon>
        <taxon>Phyllobacteriaceae</taxon>
        <taxon>Mesorhizobium</taxon>
    </lineage>
</organism>
<dbReference type="PROSITE" id="PS50125">
    <property type="entry name" value="GUANYLATE_CYCLASE_2"/>
    <property type="match status" value="1"/>
</dbReference>
<dbReference type="SUPFAM" id="SSF103190">
    <property type="entry name" value="Sensory domain-like"/>
    <property type="match status" value="1"/>
</dbReference>
<dbReference type="RefSeq" id="WP_367725611.1">
    <property type="nucleotide sequence ID" value="NZ_JBFOCI010000008.1"/>
</dbReference>
<reference evidence="3 4" key="1">
    <citation type="submission" date="2024-06" db="EMBL/GenBank/DDBJ databases">
        <authorList>
            <person name="Tuo L."/>
        </authorList>
    </citation>
    <scope>NUCLEOTIDE SEQUENCE [LARGE SCALE GENOMIC DNA]</scope>
    <source>
        <strain evidence="3 4">ZMM04-5</strain>
    </source>
</reference>
<dbReference type="Gene3D" id="3.30.70.1230">
    <property type="entry name" value="Nucleotide cyclase"/>
    <property type="match status" value="1"/>
</dbReference>